<comment type="function">
    <text evidence="11">CIPK serine-threonine protein kinases interact with CBL proteins. Binding of a CBL protein to the regulatory NAF domain of CIPK protein lead to the activation of the kinase in a calcium-dependent manner.</text>
</comment>
<dbReference type="InterPro" id="IPR017441">
    <property type="entry name" value="Protein_kinase_ATP_BS"/>
</dbReference>
<organism evidence="16 17">
    <name type="scientific">Thlaspi arvense</name>
    <name type="common">Field penny-cress</name>
    <dbReference type="NCBI Taxonomy" id="13288"/>
    <lineage>
        <taxon>Eukaryota</taxon>
        <taxon>Viridiplantae</taxon>
        <taxon>Streptophyta</taxon>
        <taxon>Embryophyta</taxon>
        <taxon>Tracheophyta</taxon>
        <taxon>Spermatophyta</taxon>
        <taxon>Magnoliopsida</taxon>
        <taxon>eudicotyledons</taxon>
        <taxon>Gunneridae</taxon>
        <taxon>Pentapetalae</taxon>
        <taxon>rosids</taxon>
        <taxon>malvids</taxon>
        <taxon>Brassicales</taxon>
        <taxon>Brassicaceae</taxon>
        <taxon>Thlaspideae</taxon>
        <taxon>Thlaspi</taxon>
    </lineage>
</organism>
<dbReference type="InterPro" id="IPR000719">
    <property type="entry name" value="Prot_kinase_dom"/>
</dbReference>
<evidence type="ECO:0000256" key="4">
    <source>
        <dbReference type="ARBA" id="ARBA00022527"/>
    </source>
</evidence>
<dbReference type="FunFam" id="3.30.200.20:FF:000627">
    <property type="entry name" value="Non-specific serine/threonine protein kinase"/>
    <property type="match status" value="1"/>
</dbReference>
<dbReference type="SMART" id="SM00220">
    <property type="entry name" value="S_TKc"/>
    <property type="match status" value="1"/>
</dbReference>
<dbReference type="GO" id="GO:0007165">
    <property type="term" value="P:signal transduction"/>
    <property type="evidence" value="ECO:0007669"/>
    <property type="project" value="InterPro"/>
</dbReference>
<dbReference type="Gene3D" id="3.30.200.20">
    <property type="entry name" value="Phosphorylase Kinase, domain 1"/>
    <property type="match status" value="1"/>
</dbReference>
<dbReference type="Pfam" id="PF03822">
    <property type="entry name" value="NAF"/>
    <property type="match status" value="1"/>
</dbReference>
<evidence type="ECO:0000313" key="16">
    <source>
        <dbReference type="EMBL" id="CAH2056696.1"/>
    </source>
</evidence>
<comment type="catalytic activity">
    <reaction evidence="10">
        <text>L-seryl-[protein] + ATP = O-phospho-L-seryl-[protein] + ADP + H(+)</text>
        <dbReference type="Rhea" id="RHEA:17989"/>
        <dbReference type="Rhea" id="RHEA-COMP:9863"/>
        <dbReference type="Rhea" id="RHEA-COMP:11604"/>
        <dbReference type="ChEBI" id="CHEBI:15378"/>
        <dbReference type="ChEBI" id="CHEBI:29999"/>
        <dbReference type="ChEBI" id="CHEBI:30616"/>
        <dbReference type="ChEBI" id="CHEBI:83421"/>
        <dbReference type="ChEBI" id="CHEBI:456216"/>
        <dbReference type="EC" id="2.7.11.1"/>
    </reaction>
</comment>
<keyword evidence="6 12" id="KW-0547">Nucleotide-binding</keyword>
<keyword evidence="7" id="KW-0418">Kinase</keyword>
<keyword evidence="5" id="KW-0808">Transferase</keyword>
<evidence type="ECO:0000256" key="2">
    <source>
        <dbReference type="ARBA" id="ARBA00006234"/>
    </source>
</evidence>
<evidence type="ECO:0000256" key="6">
    <source>
        <dbReference type="ARBA" id="ARBA00022741"/>
    </source>
</evidence>
<dbReference type="InterPro" id="IPR011009">
    <property type="entry name" value="Kinase-like_dom_sf"/>
</dbReference>
<evidence type="ECO:0000256" key="13">
    <source>
        <dbReference type="RuleBase" id="RU000304"/>
    </source>
</evidence>
<dbReference type="FunFam" id="1.10.510.10:FF:000571">
    <property type="entry name" value="Maternal embryonic leucine zipper kinase"/>
    <property type="match status" value="1"/>
</dbReference>
<evidence type="ECO:0000256" key="7">
    <source>
        <dbReference type="ARBA" id="ARBA00022777"/>
    </source>
</evidence>
<evidence type="ECO:0000259" key="15">
    <source>
        <dbReference type="PROSITE" id="PS50816"/>
    </source>
</evidence>
<dbReference type="PANTHER" id="PTHR43895:SF33">
    <property type="entry name" value="PROTEIN KINASE DOMAIN-CONTAINING PROTEIN"/>
    <property type="match status" value="1"/>
</dbReference>
<comment type="similarity">
    <text evidence="2">Belongs to the protein kinase superfamily. CAMK Ser/Thr protein kinase family. SNF1 subfamily.</text>
</comment>
<dbReference type="Proteomes" id="UP000836841">
    <property type="component" value="Unassembled WGS sequence"/>
</dbReference>
<dbReference type="CDD" id="cd12195">
    <property type="entry name" value="CIPK_C"/>
    <property type="match status" value="1"/>
</dbReference>
<accession>A0AAU9S3I2</accession>
<comment type="catalytic activity">
    <reaction evidence="9">
        <text>L-threonyl-[protein] + ATP = O-phospho-L-threonyl-[protein] + ADP + H(+)</text>
        <dbReference type="Rhea" id="RHEA:46608"/>
        <dbReference type="Rhea" id="RHEA-COMP:11060"/>
        <dbReference type="Rhea" id="RHEA-COMP:11605"/>
        <dbReference type="ChEBI" id="CHEBI:15378"/>
        <dbReference type="ChEBI" id="CHEBI:30013"/>
        <dbReference type="ChEBI" id="CHEBI:30616"/>
        <dbReference type="ChEBI" id="CHEBI:61977"/>
        <dbReference type="ChEBI" id="CHEBI:456216"/>
        <dbReference type="EC" id="2.7.11.1"/>
    </reaction>
</comment>
<evidence type="ECO:0000256" key="10">
    <source>
        <dbReference type="ARBA" id="ARBA00048679"/>
    </source>
</evidence>
<sequence length="437" mass="48780">METRGILARTASGGVILGKYRLGRLLGRGSFAKVYQARSLCDGNPVAVKVIDKATTVDASMEPRIIREVAAMRRLSSHPNILKIHEVMATKTKIYLVMELAAGGDLTDEIRRRGGRFTEPTARKYFRELVSALHFCHRHGVVHRDVKPQNLLLSGAGRVLKISDFGLSALPEQRRQGLLLHTACGTPAFTAPEILHRRGAAAHAGGYDGTKADAWSCGVILFVFLAGHLPFDDSNLAAMYRKIRRREFSFPNWVSKPSRQLIRQLLDPNPDTRMSIESLMGHTWFKKSPSFDQFEHCSPQLSLILNTECKISTKTTINAFDIISMSSGLDLSGLFETTNSQRERRFTSKESVEGITERVVKVGERLGYKIEQGKGRTLGLLKDRVVLLVEIWVMAPELALVEIAVIDGGGLEFEELYWEDLRCGFEDIALCWHSDVS</sequence>
<comment type="cofactor">
    <cofactor evidence="1">
        <name>Mn(2+)</name>
        <dbReference type="ChEBI" id="CHEBI:29035"/>
    </cofactor>
</comment>
<evidence type="ECO:0000256" key="8">
    <source>
        <dbReference type="ARBA" id="ARBA00022840"/>
    </source>
</evidence>
<dbReference type="SUPFAM" id="SSF56112">
    <property type="entry name" value="Protein kinase-like (PK-like)"/>
    <property type="match status" value="1"/>
</dbReference>
<dbReference type="Pfam" id="PF00069">
    <property type="entry name" value="Pkinase"/>
    <property type="match status" value="1"/>
</dbReference>
<feature type="domain" description="Protein kinase" evidence="14">
    <location>
        <begin position="20"/>
        <end position="285"/>
    </location>
</feature>
<proteinExistence type="inferred from homology"/>
<evidence type="ECO:0000256" key="9">
    <source>
        <dbReference type="ARBA" id="ARBA00047899"/>
    </source>
</evidence>
<comment type="caution">
    <text evidence="16">The sequence shown here is derived from an EMBL/GenBank/DDBJ whole genome shotgun (WGS) entry which is preliminary data.</text>
</comment>
<dbReference type="Gene3D" id="1.10.510.10">
    <property type="entry name" value="Transferase(Phosphotransferase) domain 1"/>
    <property type="match status" value="1"/>
</dbReference>
<evidence type="ECO:0000256" key="1">
    <source>
        <dbReference type="ARBA" id="ARBA00001936"/>
    </source>
</evidence>
<feature type="domain" description="NAF" evidence="15">
    <location>
        <begin position="312"/>
        <end position="336"/>
    </location>
</feature>
<dbReference type="PROSITE" id="PS00107">
    <property type="entry name" value="PROTEIN_KINASE_ATP"/>
    <property type="match status" value="1"/>
</dbReference>
<dbReference type="InterPro" id="IPR018451">
    <property type="entry name" value="NAF/FISL_domain"/>
</dbReference>
<evidence type="ECO:0000256" key="5">
    <source>
        <dbReference type="ARBA" id="ARBA00022679"/>
    </source>
</evidence>
<evidence type="ECO:0000256" key="12">
    <source>
        <dbReference type="PROSITE-ProRule" id="PRU10141"/>
    </source>
</evidence>
<dbReference type="PROSITE" id="PS50011">
    <property type="entry name" value="PROTEIN_KINASE_DOM"/>
    <property type="match status" value="1"/>
</dbReference>
<dbReference type="AlphaFoldDB" id="A0AAU9S3I2"/>
<evidence type="ECO:0000256" key="3">
    <source>
        <dbReference type="ARBA" id="ARBA00012513"/>
    </source>
</evidence>
<protein>
    <recommendedName>
        <fullName evidence="3">non-specific serine/threonine protein kinase</fullName>
        <ecNumber evidence="3">2.7.11.1</ecNumber>
    </recommendedName>
</protein>
<dbReference type="PANTHER" id="PTHR43895">
    <property type="entry name" value="CALCIUM/CALMODULIN-DEPENDENT PROTEIN KINASE KINASE-RELATED"/>
    <property type="match status" value="1"/>
</dbReference>
<feature type="binding site" evidence="12">
    <location>
        <position position="49"/>
    </location>
    <ligand>
        <name>ATP</name>
        <dbReference type="ChEBI" id="CHEBI:30616"/>
    </ligand>
</feature>
<evidence type="ECO:0000313" key="17">
    <source>
        <dbReference type="Proteomes" id="UP000836841"/>
    </source>
</evidence>
<name>A0AAU9S3I2_THLAR</name>
<keyword evidence="8 12" id="KW-0067">ATP-binding</keyword>
<dbReference type="EC" id="2.7.11.1" evidence="3"/>
<dbReference type="PROSITE" id="PS50816">
    <property type="entry name" value="NAF"/>
    <property type="match status" value="1"/>
</dbReference>
<keyword evidence="17" id="KW-1185">Reference proteome</keyword>
<dbReference type="PROSITE" id="PS00108">
    <property type="entry name" value="PROTEIN_KINASE_ST"/>
    <property type="match status" value="1"/>
</dbReference>
<dbReference type="GO" id="GO:0004674">
    <property type="term" value="F:protein serine/threonine kinase activity"/>
    <property type="evidence" value="ECO:0007669"/>
    <property type="project" value="UniProtKB-KW"/>
</dbReference>
<dbReference type="GO" id="GO:0005524">
    <property type="term" value="F:ATP binding"/>
    <property type="evidence" value="ECO:0007669"/>
    <property type="project" value="UniProtKB-UniRule"/>
</dbReference>
<dbReference type="EMBL" id="CAJVSB020000521">
    <property type="protein sequence ID" value="CAH2056696.1"/>
    <property type="molecule type" value="Genomic_DNA"/>
</dbReference>
<dbReference type="InterPro" id="IPR008271">
    <property type="entry name" value="Ser/Thr_kinase_AS"/>
</dbReference>
<keyword evidence="4 13" id="KW-0723">Serine/threonine-protein kinase</keyword>
<dbReference type="InterPro" id="IPR004041">
    <property type="entry name" value="NAF_dom"/>
</dbReference>
<dbReference type="Gene3D" id="3.30.310.80">
    <property type="entry name" value="Kinase associated domain 1, KA1"/>
    <property type="match status" value="1"/>
</dbReference>
<evidence type="ECO:0000259" key="14">
    <source>
        <dbReference type="PROSITE" id="PS50011"/>
    </source>
</evidence>
<gene>
    <name evidence="16" type="ORF">TAV2_LOCUS11911</name>
</gene>
<reference evidence="16 17" key="1">
    <citation type="submission" date="2022-03" db="EMBL/GenBank/DDBJ databases">
        <authorList>
            <person name="Nunn A."/>
            <person name="Chopra R."/>
            <person name="Nunn A."/>
            <person name="Contreras Garrido A."/>
        </authorList>
    </citation>
    <scope>NUCLEOTIDE SEQUENCE [LARGE SCALE GENOMIC DNA]</scope>
</reference>
<evidence type="ECO:0000256" key="11">
    <source>
        <dbReference type="ARBA" id="ARBA00058225"/>
    </source>
</evidence>